<organism evidence="3 4">
    <name type="scientific">Herpetosiphon geysericola</name>
    <dbReference type="NCBI Taxonomy" id="70996"/>
    <lineage>
        <taxon>Bacteria</taxon>
        <taxon>Bacillati</taxon>
        <taxon>Chloroflexota</taxon>
        <taxon>Chloroflexia</taxon>
        <taxon>Herpetosiphonales</taxon>
        <taxon>Herpetosiphonaceae</taxon>
        <taxon>Herpetosiphon</taxon>
    </lineage>
</organism>
<keyword evidence="4" id="KW-1185">Reference proteome</keyword>
<accession>A0A0P6YK19</accession>
<dbReference type="Proteomes" id="UP000050277">
    <property type="component" value="Unassembled WGS sequence"/>
</dbReference>
<feature type="transmembrane region" description="Helical" evidence="2">
    <location>
        <begin position="6"/>
        <end position="27"/>
    </location>
</feature>
<evidence type="ECO:0000313" key="4">
    <source>
        <dbReference type="Proteomes" id="UP000050277"/>
    </source>
</evidence>
<protein>
    <submittedName>
        <fullName evidence="3">Uncharacterized protein</fullName>
    </submittedName>
</protein>
<keyword evidence="2" id="KW-1133">Transmembrane helix</keyword>
<keyword evidence="2" id="KW-0812">Transmembrane</keyword>
<dbReference type="STRING" id="70996.SE18_07685"/>
<proteinExistence type="predicted"/>
<evidence type="ECO:0000256" key="1">
    <source>
        <dbReference type="SAM" id="MobiDB-lite"/>
    </source>
</evidence>
<feature type="transmembrane region" description="Helical" evidence="2">
    <location>
        <begin position="233"/>
        <end position="251"/>
    </location>
</feature>
<keyword evidence="2" id="KW-0472">Membrane</keyword>
<reference evidence="3 4" key="1">
    <citation type="submission" date="2015-07" db="EMBL/GenBank/DDBJ databases">
        <title>Whole genome sequence of Herpetosiphon geysericola DSM 7119.</title>
        <authorList>
            <person name="Hemp J."/>
            <person name="Ward L.M."/>
            <person name="Pace L.A."/>
            <person name="Fischer W.W."/>
        </authorList>
    </citation>
    <scope>NUCLEOTIDE SEQUENCE [LARGE SCALE GENOMIC DNA]</scope>
    <source>
        <strain evidence="3 4">DSM 7119</strain>
    </source>
</reference>
<sequence length="310" mass="35630">MTILGFGDEAIAAFIVFFLGIIVTLFFQRYSEKNPKLVYRIKADKISLDADDLIKDRISVFFDNKNVEKIYIFNITIENIGNVNINNQEILFSFDHKTRILIDTIIDLQPLVGPVHFIPTKAPLNLTTEMPYQEKYMIELLSKGQKVGFKFLTRDNLSQKVSIYSRNKENYVDVIEQSQQKSQHIVNKINRLIIGIFVFFIVQIGIDILFLFIEQEINYARTLLGNTAKIIGLLLLCFMSINIVNQIWDLIKKISFNKKIIDIIGSTFYGSNISMFNTIGADMSQTSSYYDPSKKSSDDVYGLPPEDQEK</sequence>
<dbReference type="RefSeq" id="WP_054533853.1">
    <property type="nucleotide sequence ID" value="NZ_LGKP01000013.1"/>
</dbReference>
<feature type="transmembrane region" description="Helical" evidence="2">
    <location>
        <begin position="192"/>
        <end position="213"/>
    </location>
</feature>
<evidence type="ECO:0000313" key="3">
    <source>
        <dbReference type="EMBL" id="KPL90091.1"/>
    </source>
</evidence>
<evidence type="ECO:0000256" key="2">
    <source>
        <dbReference type="SAM" id="Phobius"/>
    </source>
</evidence>
<comment type="caution">
    <text evidence="3">The sequence shown here is derived from an EMBL/GenBank/DDBJ whole genome shotgun (WGS) entry which is preliminary data.</text>
</comment>
<dbReference type="AlphaFoldDB" id="A0A0P6YK19"/>
<gene>
    <name evidence="3" type="ORF">SE18_07685</name>
</gene>
<name>A0A0P6YK19_9CHLR</name>
<dbReference type="EMBL" id="LGKP01000013">
    <property type="protein sequence ID" value="KPL90091.1"/>
    <property type="molecule type" value="Genomic_DNA"/>
</dbReference>
<feature type="region of interest" description="Disordered" evidence="1">
    <location>
        <begin position="288"/>
        <end position="310"/>
    </location>
</feature>